<keyword evidence="4" id="KW-1003">Cell membrane</keyword>
<feature type="non-terminal residue" evidence="16">
    <location>
        <position position="821"/>
    </location>
</feature>
<evidence type="ECO:0000313" key="17">
    <source>
        <dbReference type="Proteomes" id="UP000178690"/>
    </source>
</evidence>
<accession>A0A1G2PMN9</accession>
<dbReference type="AlphaFoldDB" id="A0A1G2PMN9"/>
<dbReference type="GO" id="GO:0006605">
    <property type="term" value="P:protein targeting"/>
    <property type="evidence" value="ECO:0007669"/>
    <property type="project" value="InterPro"/>
</dbReference>
<dbReference type="GO" id="GO:0031522">
    <property type="term" value="C:cell envelope Sec protein transport complex"/>
    <property type="evidence" value="ECO:0007669"/>
    <property type="project" value="TreeGrafter"/>
</dbReference>
<dbReference type="EMBL" id="MHST01000007">
    <property type="protein sequence ID" value="OHA49586.1"/>
    <property type="molecule type" value="Genomic_DNA"/>
</dbReference>
<dbReference type="GO" id="GO:0006886">
    <property type="term" value="P:intracellular protein transport"/>
    <property type="evidence" value="ECO:0007669"/>
    <property type="project" value="InterPro"/>
</dbReference>
<dbReference type="PANTHER" id="PTHR30612:SF0">
    <property type="entry name" value="CHLOROPLAST PROTEIN-TRANSPORTING ATPASE"/>
    <property type="match status" value="1"/>
</dbReference>
<dbReference type="Proteomes" id="UP000178690">
    <property type="component" value="Unassembled WGS sequence"/>
</dbReference>
<dbReference type="SUPFAM" id="SSF81886">
    <property type="entry name" value="Helical scaffold and wing domains of SecA"/>
    <property type="match status" value="1"/>
</dbReference>
<evidence type="ECO:0000256" key="4">
    <source>
        <dbReference type="ARBA" id="ARBA00022475"/>
    </source>
</evidence>
<evidence type="ECO:0000256" key="1">
    <source>
        <dbReference type="ARBA" id="ARBA00004170"/>
    </source>
</evidence>
<evidence type="ECO:0000256" key="9">
    <source>
        <dbReference type="ARBA" id="ARBA00022967"/>
    </source>
</evidence>
<dbReference type="InterPro" id="IPR011130">
    <property type="entry name" value="SecA_preprotein_X-link_dom"/>
</dbReference>
<dbReference type="PROSITE" id="PS51196">
    <property type="entry name" value="SECA_MOTOR_DEAD"/>
    <property type="match status" value="1"/>
</dbReference>
<keyword evidence="7 12" id="KW-0067">ATP-binding</keyword>
<proteinExistence type="inferred from homology"/>
<keyword evidence="3 12" id="KW-0813">Transport</keyword>
<dbReference type="NCBIfam" id="NF006630">
    <property type="entry name" value="PRK09200.1"/>
    <property type="match status" value="1"/>
</dbReference>
<dbReference type="Pfam" id="PF21090">
    <property type="entry name" value="P-loop_SecA"/>
    <property type="match status" value="2"/>
</dbReference>
<dbReference type="GO" id="GO:0005829">
    <property type="term" value="C:cytosol"/>
    <property type="evidence" value="ECO:0007669"/>
    <property type="project" value="TreeGrafter"/>
</dbReference>
<dbReference type="GO" id="GO:0005524">
    <property type="term" value="F:ATP binding"/>
    <property type="evidence" value="ECO:0007669"/>
    <property type="project" value="UniProtKB-KW"/>
</dbReference>
<evidence type="ECO:0000256" key="8">
    <source>
        <dbReference type="ARBA" id="ARBA00022927"/>
    </source>
</evidence>
<dbReference type="InterPro" id="IPR027417">
    <property type="entry name" value="P-loop_NTPase"/>
</dbReference>
<feature type="domain" description="Helicase ATP-binding" evidence="13">
    <location>
        <begin position="84"/>
        <end position="255"/>
    </location>
</feature>
<dbReference type="InterPro" id="IPR036670">
    <property type="entry name" value="SecA_X-link_sf"/>
</dbReference>
<dbReference type="InterPro" id="IPR000185">
    <property type="entry name" value="SecA"/>
</dbReference>
<dbReference type="Gene3D" id="3.90.1440.10">
    <property type="entry name" value="SecA, preprotein cross-linking domain"/>
    <property type="match status" value="1"/>
</dbReference>
<evidence type="ECO:0000256" key="2">
    <source>
        <dbReference type="ARBA" id="ARBA00007650"/>
    </source>
</evidence>
<feature type="domain" description="SecA family profile" evidence="15">
    <location>
        <begin position="1"/>
        <end position="608"/>
    </location>
</feature>
<evidence type="ECO:0000256" key="5">
    <source>
        <dbReference type="ARBA" id="ARBA00022490"/>
    </source>
</evidence>
<dbReference type="SMART" id="SM00957">
    <property type="entry name" value="SecA_DEAD"/>
    <property type="match status" value="1"/>
</dbReference>
<organism evidence="16 17">
    <name type="scientific">Terrybacteria sp. (strain RIFCSPHIGHO2_01_FULL_58_15)</name>
    <dbReference type="NCBI Taxonomy" id="1802363"/>
    <lineage>
        <taxon>Bacteria</taxon>
        <taxon>Candidatus Terryibacteriota</taxon>
    </lineage>
</organism>
<dbReference type="GO" id="GO:0005886">
    <property type="term" value="C:plasma membrane"/>
    <property type="evidence" value="ECO:0007669"/>
    <property type="project" value="TreeGrafter"/>
</dbReference>
<dbReference type="InterPro" id="IPR011116">
    <property type="entry name" value="SecA_Wing/Scaffold"/>
</dbReference>
<dbReference type="FunFam" id="3.40.50.300:FF:000429">
    <property type="entry name" value="Preprotein translocase subunit SecA"/>
    <property type="match status" value="1"/>
</dbReference>
<dbReference type="Gene3D" id="3.40.50.300">
    <property type="entry name" value="P-loop containing nucleotide triphosphate hydrolases"/>
    <property type="match status" value="3"/>
</dbReference>
<keyword evidence="11" id="KW-0472">Membrane</keyword>
<dbReference type="SMART" id="SM00958">
    <property type="entry name" value="SecA_PP_bind"/>
    <property type="match status" value="1"/>
</dbReference>
<evidence type="ECO:0000256" key="10">
    <source>
        <dbReference type="ARBA" id="ARBA00023010"/>
    </source>
</evidence>
<evidence type="ECO:0000259" key="15">
    <source>
        <dbReference type="PROSITE" id="PS51196"/>
    </source>
</evidence>
<dbReference type="GO" id="GO:0017038">
    <property type="term" value="P:protein import"/>
    <property type="evidence" value="ECO:0007669"/>
    <property type="project" value="InterPro"/>
</dbReference>
<dbReference type="InterPro" id="IPR036266">
    <property type="entry name" value="SecA_Wing/Scaffold_sf"/>
</dbReference>
<evidence type="ECO:0000256" key="12">
    <source>
        <dbReference type="RuleBase" id="RU003874"/>
    </source>
</evidence>
<dbReference type="InterPro" id="IPR011115">
    <property type="entry name" value="SecA_DEAD"/>
</dbReference>
<feature type="domain" description="Helicase C-terminal" evidence="14">
    <location>
        <begin position="443"/>
        <end position="607"/>
    </location>
</feature>
<dbReference type="Pfam" id="PF07516">
    <property type="entry name" value="SecA_SW"/>
    <property type="match status" value="1"/>
</dbReference>
<dbReference type="SUPFAM" id="SSF52540">
    <property type="entry name" value="P-loop containing nucleoside triphosphate hydrolases"/>
    <property type="match status" value="2"/>
</dbReference>
<comment type="similarity">
    <text evidence="2 12">Belongs to the SecA family.</text>
</comment>
<keyword evidence="6 12" id="KW-0547">Nucleotide-binding</keyword>
<dbReference type="InterPro" id="IPR014018">
    <property type="entry name" value="SecA_motor_DEAD"/>
</dbReference>
<dbReference type="Pfam" id="PF07517">
    <property type="entry name" value="SecA_DEAD"/>
    <property type="match status" value="1"/>
</dbReference>
<keyword evidence="5" id="KW-0963">Cytoplasm</keyword>
<keyword evidence="9" id="KW-1278">Translocase</keyword>
<dbReference type="InterPro" id="IPR001650">
    <property type="entry name" value="Helicase_C-like"/>
</dbReference>
<dbReference type="InterPro" id="IPR044722">
    <property type="entry name" value="SecA_SF2_C"/>
</dbReference>
<dbReference type="NCBIfam" id="NF009538">
    <property type="entry name" value="PRK12904.1"/>
    <property type="match status" value="1"/>
</dbReference>
<keyword evidence="8 12" id="KW-0653">Protein transport</keyword>
<dbReference type="FunFam" id="3.90.1440.10:FF:000002">
    <property type="entry name" value="Protein translocase subunit SecA"/>
    <property type="match status" value="1"/>
</dbReference>
<dbReference type="PROSITE" id="PS01312">
    <property type="entry name" value="SECA"/>
    <property type="match status" value="1"/>
</dbReference>
<evidence type="ECO:0000256" key="11">
    <source>
        <dbReference type="ARBA" id="ARBA00023136"/>
    </source>
</evidence>
<evidence type="ECO:0000256" key="7">
    <source>
        <dbReference type="ARBA" id="ARBA00022840"/>
    </source>
</evidence>
<dbReference type="PANTHER" id="PTHR30612">
    <property type="entry name" value="SECA INNER MEMBRANE COMPONENT OF SEC PROTEIN SECRETION SYSTEM"/>
    <property type="match status" value="1"/>
</dbReference>
<gene>
    <name evidence="16" type="ORF">A2682_03640</name>
</gene>
<evidence type="ECO:0000256" key="3">
    <source>
        <dbReference type="ARBA" id="ARBA00022448"/>
    </source>
</evidence>
<dbReference type="PROSITE" id="PS51192">
    <property type="entry name" value="HELICASE_ATP_BIND_1"/>
    <property type="match status" value="1"/>
</dbReference>
<name>A0A1G2PMN9_TERXR</name>
<dbReference type="Pfam" id="PF01043">
    <property type="entry name" value="SecA_PP_bind"/>
    <property type="match status" value="1"/>
</dbReference>
<dbReference type="NCBIfam" id="TIGR00963">
    <property type="entry name" value="secA"/>
    <property type="match status" value="1"/>
</dbReference>
<evidence type="ECO:0000259" key="13">
    <source>
        <dbReference type="PROSITE" id="PS51192"/>
    </source>
</evidence>
<dbReference type="InterPro" id="IPR014001">
    <property type="entry name" value="Helicase_ATP-bd"/>
</dbReference>
<dbReference type="STRING" id="1802363.A2682_03640"/>
<dbReference type="SUPFAM" id="SSF81767">
    <property type="entry name" value="Pre-protein crosslinking domain of SecA"/>
    <property type="match status" value="1"/>
</dbReference>
<dbReference type="PRINTS" id="PR00906">
    <property type="entry name" value="SECA"/>
</dbReference>
<dbReference type="CDD" id="cd17928">
    <property type="entry name" value="DEXDc_SecA"/>
    <property type="match status" value="1"/>
</dbReference>
<evidence type="ECO:0000313" key="16">
    <source>
        <dbReference type="EMBL" id="OHA49586.1"/>
    </source>
</evidence>
<comment type="subcellular location">
    <subcellularLocation>
        <location evidence="1">Membrane</location>
        <topology evidence="1">Peripheral membrane protein</topology>
    </subcellularLocation>
</comment>
<reference evidence="16 17" key="1">
    <citation type="journal article" date="2016" name="Nat. Commun.">
        <title>Thousands of microbial genomes shed light on interconnected biogeochemical processes in an aquifer system.</title>
        <authorList>
            <person name="Anantharaman K."/>
            <person name="Brown C.T."/>
            <person name="Hug L.A."/>
            <person name="Sharon I."/>
            <person name="Castelle C.J."/>
            <person name="Probst A.J."/>
            <person name="Thomas B.C."/>
            <person name="Singh A."/>
            <person name="Wilkins M.J."/>
            <person name="Karaoz U."/>
            <person name="Brodie E.L."/>
            <person name="Williams K.H."/>
            <person name="Hubbard S.S."/>
            <person name="Banfield J.F."/>
        </authorList>
    </citation>
    <scope>NUCLEOTIDE SEQUENCE [LARGE SCALE GENOMIC DNA]</scope>
    <source>
        <strain evidence="17">RIFCSPHIGHO2_01_FULL_58_15</strain>
    </source>
</reference>
<dbReference type="PROSITE" id="PS51194">
    <property type="entry name" value="HELICASE_CTER"/>
    <property type="match status" value="1"/>
</dbReference>
<evidence type="ECO:0000256" key="6">
    <source>
        <dbReference type="ARBA" id="ARBA00022741"/>
    </source>
</evidence>
<keyword evidence="10 12" id="KW-0811">Translocation</keyword>
<dbReference type="GO" id="GO:0043952">
    <property type="term" value="P:protein transport by the Sec complex"/>
    <property type="evidence" value="ECO:0007669"/>
    <property type="project" value="TreeGrafter"/>
</dbReference>
<comment type="caution">
    <text evidence="16">The sequence shown here is derived from an EMBL/GenBank/DDBJ whole genome shotgun (WGS) entry which is preliminary data.</text>
</comment>
<dbReference type="InterPro" id="IPR020937">
    <property type="entry name" value="SecA_CS"/>
</dbReference>
<evidence type="ECO:0000259" key="14">
    <source>
        <dbReference type="PROSITE" id="PS51194"/>
    </source>
</evidence>
<dbReference type="Gene3D" id="1.10.3060.10">
    <property type="entry name" value="Helical scaffold and wing domains of SecA"/>
    <property type="match status" value="1"/>
</dbReference>
<dbReference type="CDD" id="cd18803">
    <property type="entry name" value="SF2_C_secA"/>
    <property type="match status" value="1"/>
</dbReference>
<dbReference type="HAMAP" id="MF_01382">
    <property type="entry name" value="SecA"/>
    <property type="match status" value="1"/>
</dbReference>
<sequence>MFRLLGDPNQRELKRLEPLVSRIGAHEEKLVPLANEALRGKTVEFRKRLSEGEALDDLLPEAFACVREAAKRMLGQRHFDAQLLGGIALHLGKIAEMRTGEGKTLAATAPVYLNALGGKGAHVITVNDYLAKRDAVWMGQIYAALGMTVSCVTQEGSYRYRQPIADNQQQDTDQERDTQGAFRVVEDFLEPVTKREAYACDITYGTNNEFGFDYLRDNMALASEQVAQRGHFFAIVDEVDSILIDEARTPLIISAQDADSSQWYGTFARLAPRLKENEDYNIDEKRKAVLITEEGVRKVEQWLGIGNLYEEGLRLVHYLEQALRARALFQRDRDYIARDGEIIIVDEFTGRLMPGRRWSDGLHQAVEAKEGVKVQAESRTLATITFQNYFRMYEKLAGMTGTAVTSAEEFHKVYGLEVLVIPTHKPMIRQDRSDLVFRSAAGKWKALVHAIREKHERGQPVLIGTTSIEKNELLSTMLSREGIRHELLNAKHHEREGAIIAQAGRLGGVTVATNMAGRGVDIILGGNPPDPKEAQKVREAGGLAVFGTERHEARRIDNQLRGRAGRQGDQGESQFYLSLEDDLLRIFGGERLKSLMARFDLPEDQPIESGLISKAIESAQGRIEGQNFDIRKHLLDYDDVSNKHREAIYRRRRKALQEKDALPELHQLFQEELKMFCVVHLSGDYPTEWNVEEFAENLKALLPLPSDAHAQILAIAERGEVAGLTAYGRTVTVSTLQDAAARREGILEWGMAVWEQAVSARRDEIGEETFRALARQVFLRAIDTLWVEHLETMEALRDAVRLRAYGQRDPLVEYKTEAART</sequence>
<protein>
    <recommendedName>
        <fullName evidence="12">Protein translocase subunit SecA</fullName>
    </recommendedName>
</protein>